<proteinExistence type="predicted"/>
<organism evidence="1 2">
    <name type="scientific">Dysgonomonas alginatilytica</name>
    <dbReference type="NCBI Taxonomy" id="1605892"/>
    <lineage>
        <taxon>Bacteria</taxon>
        <taxon>Pseudomonadati</taxon>
        <taxon>Bacteroidota</taxon>
        <taxon>Bacteroidia</taxon>
        <taxon>Bacteroidales</taxon>
        <taxon>Dysgonomonadaceae</taxon>
        <taxon>Dysgonomonas</taxon>
    </lineage>
</organism>
<sequence length="93" mass="10569">MKKFEISFPYTVDYPNNVTVQKNATEIVDAENENVAFCNARNNVAQREEIVFKAVCIMLPPISKATIKETSQAAINAELENIFNDEQFKNIIK</sequence>
<gene>
    <name evidence="1" type="ORF">CLV62_104105</name>
</gene>
<dbReference type="Proteomes" id="UP000247973">
    <property type="component" value="Unassembled WGS sequence"/>
</dbReference>
<evidence type="ECO:0000313" key="1">
    <source>
        <dbReference type="EMBL" id="PXV66844.1"/>
    </source>
</evidence>
<comment type="caution">
    <text evidence="1">The sequence shown here is derived from an EMBL/GenBank/DDBJ whole genome shotgun (WGS) entry which is preliminary data.</text>
</comment>
<accession>A0A2V3PR26</accession>
<keyword evidence="2" id="KW-1185">Reference proteome</keyword>
<dbReference type="RefSeq" id="WP_110309800.1">
    <property type="nucleotide sequence ID" value="NZ_QICL01000004.1"/>
</dbReference>
<dbReference type="AlphaFoldDB" id="A0A2V3PR26"/>
<dbReference type="EMBL" id="QICL01000004">
    <property type="protein sequence ID" value="PXV66844.1"/>
    <property type="molecule type" value="Genomic_DNA"/>
</dbReference>
<reference evidence="1 2" key="1">
    <citation type="submission" date="2018-03" db="EMBL/GenBank/DDBJ databases">
        <title>Genomic Encyclopedia of Archaeal and Bacterial Type Strains, Phase II (KMG-II): from individual species to whole genera.</title>
        <authorList>
            <person name="Goeker M."/>
        </authorList>
    </citation>
    <scope>NUCLEOTIDE SEQUENCE [LARGE SCALE GENOMIC DNA]</scope>
    <source>
        <strain evidence="1 2">DSM 100214</strain>
    </source>
</reference>
<protein>
    <submittedName>
        <fullName evidence="1">Uncharacterized protein</fullName>
    </submittedName>
</protein>
<name>A0A2V3PR26_9BACT</name>
<evidence type="ECO:0000313" key="2">
    <source>
        <dbReference type="Proteomes" id="UP000247973"/>
    </source>
</evidence>